<evidence type="ECO:0000313" key="11">
    <source>
        <dbReference type="Proteomes" id="UP000319865"/>
    </source>
</evidence>
<evidence type="ECO:0000313" key="10">
    <source>
        <dbReference type="EMBL" id="TQN40757.1"/>
    </source>
</evidence>
<gene>
    <name evidence="8" type="primary">vapC</name>
    <name evidence="10" type="ORF">FHU33_0106</name>
</gene>
<evidence type="ECO:0000256" key="5">
    <source>
        <dbReference type="ARBA" id="ARBA00022801"/>
    </source>
</evidence>
<keyword evidence="4 8" id="KW-0479">Metal-binding</keyword>
<evidence type="ECO:0000256" key="1">
    <source>
        <dbReference type="ARBA" id="ARBA00001946"/>
    </source>
</evidence>
<proteinExistence type="inferred from homology"/>
<comment type="cofactor">
    <cofactor evidence="1 8">
        <name>Mg(2+)</name>
        <dbReference type="ChEBI" id="CHEBI:18420"/>
    </cofactor>
</comment>
<keyword evidence="6 8" id="KW-0460">Magnesium</keyword>
<dbReference type="GO" id="GO:0090729">
    <property type="term" value="F:toxin activity"/>
    <property type="evidence" value="ECO:0007669"/>
    <property type="project" value="UniProtKB-KW"/>
</dbReference>
<dbReference type="Pfam" id="PF01850">
    <property type="entry name" value="PIN"/>
    <property type="match status" value="1"/>
</dbReference>
<dbReference type="InterPro" id="IPR050556">
    <property type="entry name" value="Type_II_TA_system_RNase"/>
</dbReference>
<comment type="function">
    <text evidence="8">Toxic component of a toxin-antitoxin (TA) system. An RNase.</text>
</comment>
<dbReference type="GO" id="GO:0000287">
    <property type="term" value="F:magnesium ion binding"/>
    <property type="evidence" value="ECO:0007669"/>
    <property type="project" value="UniProtKB-UniRule"/>
</dbReference>
<feature type="binding site" evidence="8">
    <location>
        <position position="5"/>
    </location>
    <ligand>
        <name>Mg(2+)</name>
        <dbReference type="ChEBI" id="CHEBI:18420"/>
    </ligand>
</feature>
<dbReference type="EMBL" id="VFQE01000001">
    <property type="protein sequence ID" value="TQN40757.1"/>
    <property type="molecule type" value="Genomic_DNA"/>
</dbReference>
<dbReference type="Proteomes" id="UP000319865">
    <property type="component" value="Unassembled WGS sequence"/>
</dbReference>
<feature type="domain" description="PIN" evidence="9">
    <location>
        <begin position="2"/>
        <end position="122"/>
    </location>
</feature>
<dbReference type="AlphaFoldDB" id="A0A543P9J6"/>
<evidence type="ECO:0000259" key="9">
    <source>
        <dbReference type="Pfam" id="PF01850"/>
    </source>
</evidence>
<organism evidence="10 11">
    <name type="scientific">Blastococcus colisei</name>
    <dbReference type="NCBI Taxonomy" id="1564162"/>
    <lineage>
        <taxon>Bacteria</taxon>
        <taxon>Bacillati</taxon>
        <taxon>Actinomycetota</taxon>
        <taxon>Actinomycetes</taxon>
        <taxon>Geodermatophilales</taxon>
        <taxon>Geodermatophilaceae</taxon>
        <taxon>Blastococcus</taxon>
    </lineage>
</organism>
<accession>A0A543P9J6</accession>
<comment type="caution">
    <text evidence="10">The sequence shown here is derived from an EMBL/GenBank/DDBJ whole genome shotgun (WGS) entry which is preliminary data.</text>
</comment>
<dbReference type="InterPro" id="IPR002716">
    <property type="entry name" value="PIN_dom"/>
</dbReference>
<evidence type="ECO:0000256" key="3">
    <source>
        <dbReference type="ARBA" id="ARBA00022722"/>
    </source>
</evidence>
<keyword evidence="11" id="KW-1185">Reference proteome</keyword>
<dbReference type="GO" id="GO:0016787">
    <property type="term" value="F:hydrolase activity"/>
    <property type="evidence" value="ECO:0007669"/>
    <property type="project" value="UniProtKB-KW"/>
</dbReference>
<keyword evidence="3 8" id="KW-0540">Nuclease</keyword>
<evidence type="ECO:0000256" key="7">
    <source>
        <dbReference type="ARBA" id="ARBA00038093"/>
    </source>
</evidence>
<evidence type="ECO:0000256" key="2">
    <source>
        <dbReference type="ARBA" id="ARBA00022649"/>
    </source>
</evidence>
<evidence type="ECO:0000256" key="6">
    <source>
        <dbReference type="ARBA" id="ARBA00022842"/>
    </source>
</evidence>
<sequence length="136" mass="14780">MILADTSAWVEFDRATGSSVDDRVTDLIASSGPLAVTEPVVMEVVAGARDDGRERDLRRLLARFRPLSFDPVADFESAARIYRRCRKAGITPRGMVDCMIAAVAWRRGAALLAYDADLDRVASVIGIDVDPASLRA</sequence>
<comment type="similarity">
    <text evidence="7 8">Belongs to the PINc/VapC protein family.</text>
</comment>
<reference evidence="10 11" key="1">
    <citation type="submission" date="2019-06" db="EMBL/GenBank/DDBJ databases">
        <title>Sequencing the genomes of 1000 actinobacteria strains.</title>
        <authorList>
            <person name="Klenk H.-P."/>
        </authorList>
    </citation>
    <scope>NUCLEOTIDE SEQUENCE [LARGE SCALE GENOMIC DNA]</scope>
    <source>
        <strain evidence="10 11">DSM 46837</strain>
    </source>
</reference>
<dbReference type="PANTHER" id="PTHR33653:SF1">
    <property type="entry name" value="RIBONUCLEASE VAPC2"/>
    <property type="match status" value="1"/>
</dbReference>
<dbReference type="HAMAP" id="MF_00265">
    <property type="entry name" value="VapC_Nob1"/>
    <property type="match status" value="1"/>
</dbReference>
<feature type="binding site" evidence="8">
    <location>
        <position position="97"/>
    </location>
    <ligand>
        <name>Mg(2+)</name>
        <dbReference type="ChEBI" id="CHEBI:18420"/>
    </ligand>
</feature>
<evidence type="ECO:0000256" key="4">
    <source>
        <dbReference type="ARBA" id="ARBA00022723"/>
    </source>
</evidence>
<dbReference type="InterPro" id="IPR029060">
    <property type="entry name" value="PIN-like_dom_sf"/>
</dbReference>
<dbReference type="Gene3D" id="3.40.50.1010">
    <property type="entry name" value="5'-nuclease"/>
    <property type="match status" value="1"/>
</dbReference>
<dbReference type="OrthoDB" id="9811788at2"/>
<keyword evidence="5 8" id="KW-0378">Hydrolase</keyword>
<dbReference type="GO" id="GO:0004540">
    <property type="term" value="F:RNA nuclease activity"/>
    <property type="evidence" value="ECO:0007669"/>
    <property type="project" value="InterPro"/>
</dbReference>
<dbReference type="EC" id="3.1.-.-" evidence="8"/>
<dbReference type="RefSeq" id="WP_142023593.1">
    <property type="nucleotide sequence ID" value="NZ_VFQE01000001.1"/>
</dbReference>
<protein>
    <recommendedName>
        <fullName evidence="8">Ribonuclease VapC</fullName>
        <shortName evidence="8">RNase VapC</shortName>
        <ecNumber evidence="8">3.1.-.-</ecNumber>
    </recommendedName>
    <alternativeName>
        <fullName evidence="8">Toxin VapC</fullName>
    </alternativeName>
</protein>
<dbReference type="InterPro" id="IPR022907">
    <property type="entry name" value="VapC_family"/>
</dbReference>
<evidence type="ECO:0000256" key="8">
    <source>
        <dbReference type="HAMAP-Rule" id="MF_00265"/>
    </source>
</evidence>
<keyword evidence="8" id="KW-0800">Toxin</keyword>
<dbReference type="PANTHER" id="PTHR33653">
    <property type="entry name" value="RIBONUCLEASE VAPC2"/>
    <property type="match status" value="1"/>
</dbReference>
<dbReference type="SUPFAM" id="SSF88723">
    <property type="entry name" value="PIN domain-like"/>
    <property type="match status" value="1"/>
</dbReference>
<dbReference type="CDD" id="cd18756">
    <property type="entry name" value="PIN_MtVapC15-VapC11-like"/>
    <property type="match status" value="1"/>
</dbReference>
<keyword evidence="2 8" id="KW-1277">Toxin-antitoxin system</keyword>
<name>A0A543P9J6_9ACTN</name>